<dbReference type="SUPFAM" id="SSF56300">
    <property type="entry name" value="Metallo-dependent phosphatases"/>
    <property type="match status" value="1"/>
</dbReference>
<comment type="caution">
    <text evidence="2">The sequence shown here is derived from an EMBL/GenBank/DDBJ whole genome shotgun (WGS) entry which is preliminary data.</text>
</comment>
<feature type="domain" description="Calcineurin-like phosphoesterase" evidence="1">
    <location>
        <begin position="3"/>
        <end position="201"/>
    </location>
</feature>
<dbReference type="InterPro" id="IPR051918">
    <property type="entry name" value="STPP_CPPED1"/>
</dbReference>
<dbReference type="Gene3D" id="3.60.21.10">
    <property type="match status" value="1"/>
</dbReference>
<reference evidence="2 3" key="1">
    <citation type="journal article" date="2015" name="Int. J. Syst. Evol. Microbiol.">
        <title>Roseomonas oryzae sp. nov., isolated from paddy rhizosphere soil.</title>
        <authorList>
            <person name="Ramaprasad E.V."/>
            <person name="Sasikala Ch."/>
            <person name="Ramana Ch.V."/>
        </authorList>
    </citation>
    <scope>NUCLEOTIDE SEQUENCE [LARGE SCALE GENOMIC DNA]</scope>
    <source>
        <strain evidence="2 3">KCTC 42542</strain>
    </source>
</reference>
<evidence type="ECO:0000313" key="2">
    <source>
        <dbReference type="EMBL" id="KAA2212911.1"/>
    </source>
</evidence>
<dbReference type="EMBL" id="VUKA01000005">
    <property type="protein sequence ID" value="KAA2212911.1"/>
    <property type="molecule type" value="Genomic_DNA"/>
</dbReference>
<keyword evidence="3" id="KW-1185">Reference proteome</keyword>
<dbReference type="RefSeq" id="WP_149812527.1">
    <property type="nucleotide sequence ID" value="NZ_VUKA01000005.1"/>
</dbReference>
<dbReference type="GO" id="GO:0016787">
    <property type="term" value="F:hydrolase activity"/>
    <property type="evidence" value="ECO:0007669"/>
    <property type="project" value="InterPro"/>
</dbReference>
<evidence type="ECO:0000259" key="1">
    <source>
        <dbReference type="Pfam" id="PF00149"/>
    </source>
</evidence>
<dbReference type="InterPro" id="IPR004843">
    <property type="entry name" value="Calcineurin-like_PHP"/>
</dbReference>
<proteinExistence type="predicted"/>
<organism evidence="2 3">
    <name type="scientific">Teichococcus oryzae</name>
    <dbReference type="NCBI Taxonomy" id="1608942"/>
    <lineage>
        <taxon>Bacteria</taxon>
        <taxon>Pseudomonadati</taxon>
        <taxon>Pseudomonadota</taxon>
        <taxon>Alphaproteobacteria</taxon>
        <taxon>Acetobacterales</taxon>
        <taxon>Roseomonadaceae</taxon>
        <taxon>Roseomonas</taxon>
    </lineage>
</organism>
<gene>
    <name evidence="2" type="ORF">F0Q34_12350</name>
</gene>
<dbReference type="AlphaFoldDB" id="A0A5B2TEL6"/>
<dbReference type="PANTHER" id="PTHR43143:SF1">
    <property type="entry name" value="SERINE_THREONINE-PROTEIN PHOSPHATASE CPPED1"/>
    <property type="match status" value="1"/>
</dbReference>
<sequence length="279" mass="30640">MAFRIAQISDTHLSERHPGFTANFDALAAHLRADAPDLVVNTGDLSAHGELAGDDLAFAREKHEALGLDWLAIPGNHDVGNDPALGGPTPADAARLARWHGIMGADRFRRDLPGWRLIGLNTLITGTDLPQNEEQFAFLEEALATAGGRAIGLFLHKPLCEETIAETEITYWAVQPRPRRRILEPLARHPATFIASGHVHQWRDRGAPEGLRQVWAPAAAFIVGDAWQHRLGAKPVGYVEHLLHEDGRHECRLVEPEGMRCHDLGLMPGIYPAMEPVVA</sequence>
<dbReference type="PANTHER" id="PTHR43143">
    <property type="entry name" value="METALLOPHOSPHOESTERASE, CALCINEURIN SUPERFAMILY"/>
    <property type="match status" value="1"/>
</dbReference>
<dbReference type="OrthoDB" id="651281at2"/>
<dbReference type="Proteomes" id="UP000322110">
    <property type="component" value="Unassembled WGS sequence"/>
</dbReference>
<protein>
    <submittedName>
        <fullName evidence="2">Metallophosphoesterase</fullName>
    </submittedName>
</protein>
<dbReference type="Pfam" id="PF00149">
    <property type="entry name" value="Metallophos"/>
    <property type="match status" value="1"/>
</dbReference>
<name>A0A5B2TEL6_9PROT</name>
<accession>A0A5B2TEL6</accession>
<dbReference type="InterPro" id="IPR029052">
    <property type="entry name" value="Metallo-depent_PP-like"/>
</dbReference>
<evidence type="ECO:0000313" key="3">
    <source>
        <dbReference type="Proteomes" id="UP000322110"/>
    </source>
</evidence>